<dbReference type="InterPro" id="IPR002826">
    <property type="entry name" value="MptE-like"/>
</dbReference>
<name>A0A6M3KUQ9_9ZZZZ</name>
<dbReference type="Pfam" id="PF01973">
    <property type="entry name" value="MptE-like"/>
    <property type="match status" value="1"/>
</dbReference>
<reference evidence="3" key="1">
    <citation type="submission" date="2020-03" db="EMBL/GenBank/DDBJ databases">
        <title>The deep terrestrial virosphere.</title>
        <authorList>
            <person name="Holmfeldt K."/>
            <person name="Nilsson E."/>
            <person name="Simone D."/>
            <person name="Lopez-Fernandez M."/>
            <person name="Wu X."/>
            <person name="de Brujin I."/>
            <person name="Lundin D."/>
            <person name="Andersson A."/>
            <person name="Bertilsson S."/>
            <person name="Dopson M."/>
        </authorList>
    </citation>
    <scope>NUCLEOTIDE SEQUENCE</scope>
    <source>
        <strain evidence="3">MM415B02218</strain>
    </source>
</reference>
<keyword evidence="1" id="KW-0812">Transmembrane</keyword>
<keyword evidence="1" id="KW-0472">Membrane</keyword>
<evidence type="ECO:0000256" key="1">
    <source>
        <dbReference type="SAM" id="Phobius"/>
    </source>
</evidence>
<sequence>MATIWDDYMDGNPDWKNFIERVSDNTGEHNLTKWIDNMRENRSLFRQTGWATDALQDVELNKTAVIMGASPAIAKQVDTLRELQRDPDFVLCGLSCNLEFLLNNEIKPKYLITVDADKSQAEFWDNVDMNETRDITLIASTLAYPLMLRMWKGPVKFLALTTDDKKLKRKQLKWYAPLNGIGKEFWSMLGQFNVLTIFAFTCLACPILIFVGNEMSYASLDSDYYVDRPAPDKDNDPKGKHPDIYGNVVYTTVVLMALKFAIENFLQKVSMGGWFFNCTEAGIFGITARYGNLPWIQQLTLRNGIAQARQIMRTGKPFYA</sequence>
<feature type="transmembrane region" description="Helical" evidence="1">
    <location>
        <begin position="192"/>
        <end position="212"/>
    </location>
</feature>
<evidence type="ECO:0000259" key="2">
    <source>
        <dbReference type="Pfam" id="PF01973"/>
    </source>
</evidence>
<gene>
    <name evidence="3" type="ORF">MM415B02218_0014</name>
</gene>
<proteinExistence type="predicted"/>
<accession>A0A6M3KUQ9</accession>
<feature type="transmembrane region" description="Helical" evidence="1">
    <location>
        <begin position="244"/>
        <end position="262"/>
    </location>
</feature>
<protein>
    <recommendedName>
        <fullName evidence="2">6-hydroxymethylpterin diphosphokinase MptE-like domain-containing protein</fullName>
    </recommendedName>
</protein>
<keyword evidence="1" id="KW-1133">Transmembrane helix</keyword>
<dbReference type="AlphaFoldDB" id="A0A6M3KUQ9"/>
<feature type="domain" description="6-hydroxymethylpterin diphosphokinase MptE-like" evidence="2">
    <location>
        <begin position="52"/>
        <end position="173"/>
    </location>
</feature>
<dbReference type="EMBL" id="MT142576">
    <property type="protein sequence ID" value="QJA85472.1"/>
    <property type="molecule type" value="Genomic_DNA"/>
</dbReference>
<evidence type="ECO:0000313" key="3">
    <source>
        <dbReference type="EMBL" id="QJA85472.1"/>
    </source>
</evidence>
<organism evidence="3">
    <name type="scientific">viral metagenome</name>
    <dbReference type="NCBI Taxonomy" id="1070528"/>
    <lineage>
        <taxon>unclassified sequences</taxon>
        <taxon>metagenomes</taxon>
        <taxon>organismal metagenomes</taxon>
    </lineage>
</organism>